<evidence type="ECO:0000313" key="3">
    <source>
        <dbReference type="EMBL" id="SOQ41925.1"/>
    </source>
</evidence>
<dbReference type="AlphaFoldDB" id="A0A2H1VM58"/>
<protein>
    <submittedName>
        <fullName evidence="3">SFRICE_027718</fullName>
    </submittedName>
</protein>
<organism evidence="3">
    <name type="scientific">Spodoptera frugiperda</name>
    <name type="common">Fall armyworm</name>
    <dbReference type="NCBI Taxonomy" id="7108"/>
    <lineage>
        <taxon>Eukaryota</taxon>
        <taxon>Metazoa</taxon>
        <taxon>Ecdysozoa</taxon>
        <taxon>Arthropoda</taxon>
        <taxon>Hexapoda</taxon>
        <taxon>Insecta</taxon>
        <taxon>Pterygota</taxon>
        <taxon>Neoptera</taxon>
        <taxon>Endopterygota</taxon>
        <taxon>Lepidoptera</taxon>
        <taxon>Glossata</taxon>
        <taxon>Ditrysia</taxon>
        <taxon>Noctuoidea</taxon>
        <taxon>Noctuidae</taxon>
        <taxon>Amphipyrinae</taxon>
        <taxon>Spodoptera</taxon>
    </lineage>
</organism>
<name>A0A2H1VM58_SPOFR</name>
<sequence>MNRPRHYLGPYSAITIVSEWSITEQKRVQFNGCVVSLRCSLPGPQVVELELTRSIVGSTRLVSSTVVRLFVIISQY</sequence>
<dbReference type="InterPro" id="IPR055088">
    <property type="entry name" value="Fibulin_C"/>
</dbReference>
<gene>
    <name evidence="3" type="ORF">SFRICE_027718</name>
</gene>
<dbReference type="Pfam" id="PF22914">
    <property type="entry name" value="Fibulin_C"/>
    <property type="match status" value="1"/>
</dbReference>
<evidence type="ECO:0000256" key="1">
    <source>
        <dbReference type="ARBA" id="ARBA00022737"/>
    </source>
</evidence>
<feature type="domain" description="Fibulin C-terminal Ig-like" evidence="2">
    <location>
        <begin position="26"/>
        <end position="75"/>
    </location>
</feature>
<dbReference type="EMBL" id="ODYU01003324">
    <property type="protein sequence ID" value="SOQ41925.1"/>
    <property type="molecule type" value="Genomic_DNA"/>
</dbReference>
<reference evidence="3" key="1">
    <citation type="submission" date="2016-07" db="EMBL/GenBank/DDBJ databases">
        <authorList>
            <person name="Bretaudeau A."/>
        </authorList>
    </citation>
    <scope>NUCLEOTIDE SEQUENCE</scope>
    <source>
        <strain evidence="3">Rice</strain>
        <tissue evidence="3">Whole body</tissue>
    </source>
</reference>
<proteinExistence type="predicted"/>
<evidence type="ECO:0000259" key="2">
    <source>
        <dbReference type="Pfam" id="PF22914"/>
    </source>
</evidence>
<accession>A0A2H1VM58</accession>
<keyword evidence="1" id="KW-0677">Repeat</keyword>